<dbReference type="InterPro" id="IPR012972">
    <property type="entry name" value="NLE"/>
</dbReference>
<dbReference type="CDD" id="cd00200">
    <property type="entry name" value="WD40"/>
    <property type="match status" value="1"/>
</dbReference>
<evidence type="ECO:0000256" key="5">
    <source>
        <dbReference type="PROSITE-ProRule" id="PRU00221"/>
    </source>
</evidence>
<keyword evidence="4" id="KW-0539">Nucleus</keyword>
<keyword evidence="2 5" id="KW-0853">WD repeat</keyword>
<dbReference type="InterPro" id="IPR036322">
    <property type="entry name" value="WD40_repeat_dom_sf"/>
</dbReference>
<dbReference type="Pfam" id="PF00400">
    <property type="entry name" value="WD40"/>
    <property type="match status" value="6"/>
</dbReference>
<dbReference type="PANTHER" id="PTHR19848:SF0">
    <property type="entry name" value="NOTCHLESS PROTEIN HOMOLOG 1"/>
    <property type="match status" value="1"/>
</dbReference>
<dbReference type="SUPFAM" id="SSF50978">
    <property type="entry name" value="WD40 repeat-like"/>
    <property type="match status" value="1"/>
</dbReference>
<accession>A0A1Y1I0V3</accession>
<evidence type="ECO:0000313" key="8">
    <source>
        <dbReference type="Proteomes" id="UP000054558"/>
    </source>
</evidence>
<dbReference type="AlphaFoldDB" id="A0A1Y1I0V3"/>
<dbReference type="PRINTS" id="PR00319">
    <property type="entry name" value="GPROTEINB"/>
</dbReference>
<gene>
    <name evidence="7" type="ORF">KFL_001240120</name>
</gene>
<reference evidence="7 8" key="1">
    <citation type="journal article" date="2014" name="Nat. Commun.">
        <title>Klebsormidium flaccidum genome reveals primary factors for plant terrestrial adaptation.</title>
        <authorList>
            <person name="Hori K."/>
            <person name="Maruyama F."/>
            <person name="Fujisawa T."/>
            <person name="Togashi T."/>
            <person name="Yamamoto N."/>
            <person name="Seo M."/>
            <person name="Sato S."/>
            <person name="Yamada T."/>
            <person name="Mori H."/>
            <person name="Tajima N."/>
            <person name="Moriyama T."/>
            <person name="Ikeuchi M."/>
            <person name="Watanabe M."/>
            <person name="Wada H."/>
            <person name="Kobayashi K."/>
            <person name="Saito M."/>
            <person name="Masuda T."/>
            <person name="Sasaki-Sekimoto Y."/>
            <person name="Mashiguchi K."/>
            <person name="Awai K."/>
            <person name="Shimojima M."/>
            <person name="Masuda S."/>
            <person name="Iwai M."/>
            <person name="Nobusawa T."/>
            <person name="Narise T."/>
            <person name="Kondo S."/>
            <person name="Saito H."/>
            <person name="Sato R."/>
            <person name="Murakawa M."/>
            <person name="Ihara Y."/>
            <person name="Oshima-Yamada Y."/>
            <person name="Ohtaka K."/>
            <person name="Satoh M."/>
            <person name="Sonobe K."/>
            <person name="Ishii M."/>
            <person name="Ohtani R."/>
            <person name="Kanamori-Sato M."/>
            <person name="Honoki R."/>
            <person name="Miyazaki D."/>
            <person name="Mochizuki H."/>
            <person name="Umetsu J."/>
            <person name="Higashi K."/>
            <person name="Shibata D."/>
            <person name="Kamiya Y."/>
            <person name="Sato N."/>
            <person name="Nakamura Y."/>
            <person name="Tabata S."/>
            <person name="Ida S."/>
            <person name="Kurokawa K."/>
            <person name="Ohta H."/>
        </authorList>
    </citation>
    <scope>NUCLEOTIDE SEQUENCE [LARGE SCALE GENOMIC DNA]</scope>
    <source>
        <strain evidence="7 8">NIES-2285</strain>
    </source>
</reference>
<evidence type="ECO:0000256" key="1">
    <source>
        <dbReference type="ARBA" id="ARBA00004604"/>
    </source>
</evidence>
<feature type="repeat" description="WD" evidence="5">
    <location>
        <begin position="418"/>
        <end position="451"/>
    </location>
</feature>
<protein>
    <recommendedName>
        <fullName evidence="6">NLE domain-containing protein</fullName>
    </recommendedName>
</protein>
<proteinExistence type="predicted"/>
<feature type="repeat" description="WD" evidence="5">
    <location>
        <begin position="141"/>
        <end position="182"/>
    </location>
</feature>
<name>A0A1Y1I0V3_KLENI</name>
<dbReference type="STRING" id="105231.A0A1Y1I0V3"/>
<feature type="repeat" description="WD" evidence="5">
    <location>
        <begin position="376"/>
        <end position="417"/>
    </location>
</feature>
<dbReference type="InterPro" id="IPR015943">
    <property type="entry name" value="WD40/YVTN_repeat-like_dom_sf"/>
</dbReference>
<dbReference type="PANTHER" id="PTHR19848">
    <property type="entry name" value="WD40 REPEAT PROTEIN"/>
    <property type="match status" value="1"/>
</dbReference>
<dbReference type="InterPro" id="IPR020472">
    <property type="entry name" value="WD40_PAC1"/>
</dbReference>
<dbReference type="Pfam" id="PF08154">
    <property type="entry name" value="NLE"/>
    <property type="match status" value="1"/>
</dbReference>
<dbReference type="InterPro" id="IPR001680">
    <property type="entry name" value="WD40_rpt"/>
</dbReference>
<dbReference type="PROSITE" id="PS00678">
    <property type="entry name" value="WD_REPEATS_1"/>
    <property type="match status" value="4"/>
</dbReference>
<organism evidence="7 8">
    <name type="scientific">Klebsormidium nitens</name>
    <name type="common">Green alga</name>
    <name type="synonym">Ulothrix nitens</name>
    <dbReference type="NCBI Taxonomy" id="105231"/>
    <lineage>
        <taxon>Eukaryota</taxon>
        <taxon>Viridiplantae</taxon>
        <taxon>Streptophyta</taxon>
        <taxon>Klebsormidiophyceae</taxon>
        <taxon>Klebsormidiales</taxon>
        <taxon>Klebsormidiaceae</taxon>
        <taxon>Klebsormidium</taxon>
    </lineage>
</organism>
<sequence>MAAKNVIAQLTDAEGKPLGTQLDLPVDAGPPQLEALLNQLLQNDEALPYAFYIDNNELQTQLGQHLTDHKVSVETVLQIVYQPQAVFRIHPVTRCTATIPGHAEAVLSTAFSPDGQHLASGSGDTTVRFWDLHTQTPLFTCSGHKNWVLCIAWAPDGTQLASGGMDGDLWLWDPRTGKAVAGPLKGHKKWITSLAWEPAHLAAPCRRVASASKDAGVRVWDTQTKRCTMVLAQHALAVSCVKWGGDGLIYSSSRDCSINVWETTTGKLIRQLKGHGHWVNTLALSSEYVLRSGPFDHTGAKPSSPEECKEKALARYTAVTGASPERLVSGSDDFTLFLWEPGVSKAPKARMTGHQQLINQSVKLWDGFSGAFVATFRSHVGPVYQIAWSSDSRMLVSGSKDSTLKVWDMRTRKLKEDLPGHADEVYAVDWSPNGQKVASGGKDKVLKLWMH</sequence>
<dbReference type="EMBL" id="DF237073">
    <property type="protein sequence ID" value="GAQ82781.1"/>
    <property type="molecule type" value="Genomic_DNA"/>
</dbReference>
<feature type="repeat" description="WD" evidence="5">
    <location>
        <begin position="231"/>
        <end position="271"/>
    </location>
</feature>
<dbReference type="InterPro" id="IPR019775">
    <property type="entry name" value="WD40_repeat_CS"/>
</dbReference>
<dbReference type="Proteomes" id="UP000054558">
    <property type="component" value="Unassembled WGS sequence"/>
</dbReference>
<evidence type="ECO:0000313" key="7">
    <source>
        <dbReference type="EMBL" id="GAQ82781.1"/>
    </source>
</evidence>
<dbReference type="PRINTS" id="PR00320">
    <property type="entry name" value="GPROTEINBRPT"/>
</dbReference>
<dbReference type="GO" id="GO:0005730">
    <property type="term" value="C:nucleolus"/>
    <property type="evidence" value="ECO:0000318"/>
    <property type="project" value="GO_Central"/>
</dbReference>
<dbReference type="OMA" id="AWEPYHR"/>
<feature type="repeat" description="WD" evidence="5">
    <location>
        <begin position="184"/>
        <end position="230"/>
    </location>
</feature>
<dbReference type="InterPro" id="IPR001632">
    <property type="entry name" value="WD40_G-protein_beta-like"/>
</dbReference>
<evidence type="ECO:0000256" key="4">
    <source>
        <dbReference type="ARBA" id="ARBA00023242"/>
    </source>
</evidence>
<feature type="repeat" description="WD" evidence="5">
    <location>
        <begin position="99"/>
        <end position="140"/>
    </location>
</feature>
<keyword evidence="3" id="KW-0677">Repeat</keyword>
<comment type="subcellular location">
    <subcellularLocation>
        <location evidence="1">Nucleus</location>
        <location evidence="1">Nucleolus</location>
    </subcellularLocation>
</comment>
<dbReference type="PROSITE" id="PS50294">
    <property type="entry name" value="WD_REPEATS_REGION"/>
    <property type="match status" value="5"/>
</dbReference>
<evidence type="ECO:0000256" key="3">
    <source>
        <dbReference type="ARBA" id="ARBA00022737"/>
    </source>
</evidence>
<dbReference type="PROSITE" id="PS50082">
    <property type="entry name" value="WD_REPEATS_2"/>
    <property type="match status" value="6"/>
</dbReference>
<evidence type="ECO:0000259" key="6">
    <source>
        <dbReference type="Pfam" id="PF08154"/>
    </source>
</evidence>
<dbReference type="SMART" id="SM00320">
    <property type="entry name" value="WD40"/>
    <property type="match status" value="7"/>
</dbReference>
<dbReference type="Gene3D" id="2.130.10.10">
    <property type="entry name" value="YVTN repeat-like/Quinoprotein amine dehydrogenase"/>
    <property type="match status" value="1"/>
</dbReference>
<dbReference type="OrthoDB" id="10267436at2759"/>
<keyword evidence="8" id="KW-1185">Reference proteome</keyword>
<feature type="domain" description="NLE" evidence="6">
    <location>
        <begin position="6"/>
        <end position="66"/>
    </location>
</feature>
<evidence type="ECO:0000256" key="2">
    <source>
        <dbReference type="ARBA" id="ARBA00022574"/>
    </source>
</evidence>